<dbReference type="Pfam" id="PF04471">
    <property type="entry name" value="Mrr_cat"/>
    <property type="match status" value="1"/>
</dbReference>
<name>A0A1L7CQ77_9CORY</name>
<dbReference type="GO" id="GO:0003677">
    <property type="term" value="F:DNA binding"/>
    <property type="evidence" value="ECO:0007669"/>
    <property type="project" value="InterPro"/>
</dbReference>
<evidence type="ECO:0000313" key="5">
    <source>
        <dbReference type="Proteomes" id="UP000185434"/>
    </source>
</evidence>
<feature type="domain" description="Restriction endonuclease type IV Mrr" evidence="2">
    <location>
        <begin position="177"/>
        <end position="298"/>
    </location>
</feature>
<dbReference type="InterPro" id="IPR011335">
    <property type="entry name" value="Restrct_endonuc-II-like"/>
</dbReference>
<dbReference type="Gene3D" id="3.40.1350.10">
    <property type="match status" value="1"/>
</dbReference>
<dbReference type="PANTHER" id="PTHR30015">
    <property type="entry name" value="MRR RESTRICTION SYSTEM PROTEIN"/>
    <property type="match status" value="1"/>
</dbReference>
<evidence type="ECO:0008006" key="6">
    <source>
        <dbReference type="Google" id="ProtNLM"/>
    </source>
</evidence>
<feature type="domain" description="Restriction system protein Mrr-like N-terminal" evidence="3">
    <location>
        <begin position="15"/>
        <end position="92"/>
    </location>
</feature>
<evidence type="ECO:0000259" key="2">
    <source>
        <dbReference type="Pfam" id="PF04471"/>
    </source>
</evidence>
<dbReference type="SUPFAM" id="SSF52980">
    <property type="entry name" value="Restriction endonuclease-like"/>
    <property type="match status" value="1"/>
</dbReference>
<dbReference type="GO" id="GO:0009307">
    <property type="term" value="P:DNA restriction-modification system"/>
    <property type="evidence" value="ECO:0007669"/>
    <property type="project" value="InterPro"/>
</dbReference>
<accession>A0A1L7CQ77</accession>
<sequence>MNTSVPKLDDVRPVVLSVLVDKEEPVRLRDLMKLVADRMGLDEAARAETVSSGQNRLANRVSWACSGLSHAGLVSKPSRGVYLVTDDGREVAGRGLTTYTEKDMVEWPKWAKYQEEVAARKGKKQSEGSEVSASAPGVRVSATSPTPEEPAEDPVEIISENVEALNAAVATELRTRLQEASPEFFENAVVELLWAMGYGGANGTRQHIGGTGDGGVDGVINQDALGLQQIYIQAKRYADGNTVGRPEIQQFFGALHSKGANGGVFITTSSFTSGAVTEARGYAGQMVLVDGIRLTELMLHYGVAVQPAKKFTVFEVDEEFFDDEI</sequence>
<dbReference type="GO" id="GO:0015666">
    <property type="term" value="F:restriction endodeoxyribonuclease activity"/>
    <property type="evidence" value="ECO:0007669"/>
    <property type="project" value="TreeGrafter"/>
</dbReference>
<dbReference type="Proteomes" id="UP000185434">
    <property type="component" value="Chromosome"/>
</dbReference>
<dbReference type="KEGG" id="cfk:CFRA_00475"/>
<evidence type="ECO:0000256" key="1">
    <source>
        <dbReference type="SAM" id="MobiDB-lite"/>
    </source>
</evidence>
<organism evidence="4 5">
    <name type="scientific">Corynebacterium frankenforstense DSM 45800</name>
    <dbReference type="NCBI Taxonomy" id="1437875"/>
    <lineage>
        <taxon>Bacteria</taxon>
        <taxon>Bacillati</taxon>
        <taxon>Actinomycetota</taxon>
        <taxon>Actinomycetes</taxon>
        <taxon>Mycobacteriales</taxon>
        <taxon>Corynebacteriaceae</taxon>
        <taxon>Corynebacterium</taxon>
    </lineage>
</organism>
<feature type="region of interest" description="Disordered" evidence="1">
    <location>
        <begin position="120"/>
        <end position="152"/>
    </location>
</feature>
<dbReference type="InterPro" id="IPR011856">
    <property type="entry name" value="tRNA_endonuc-like_dom_sf"/>
</dbReference>
<dbReference type="RefSeq" id="WP_075662991.1">
    <property type="nucleotide sequence ID" value="NZ_CP009247.1"/>
</dbReference>
<dbReference type="InterPro" id="IPR025745">
    <property type="entry name" value="Mrr-like_N_dom"/>
</dbReference>
<evidence type="ECO:0000313" key="4">
    <source>
        <dbReference type="EMBL" id="APT88016.1"/>
    </source>
</evidence>
<dbReference type="REBASE" id="182337">
    <property type="entry name" value="Cfr45800Mrr2P"/>
</dbReference>
<dbReference type="OrthoDB" id="9803736at2"/>
<dbReference type="Pfam" id="PF14338">
    <property type="entry name" value="Mrr_N"/>
    <property type="match status" value="1"/>
</dbReference>
<dbReference type="PANTHER" id="PTHR30015:SF7">
    <property type="entry name" value="TYPE IV METHYL-DIRECTED RESTRICTION ENZYME ECOKMRR"/>
    <property type="match status" value="1"/>
</dbReference>
<dbReference type="EMBL" id="CP009247">
    <property type="protein sequence ID" value="APT88016.1"/>
    <property type="molecule type" value="Genomic_DNA"/>
</dbReference>
<protein>
    <recommendedName>
        <fullName evidence="6">Restriction endonuclease</fullName>
    </recommendedName>
</protein>
<dbReference type="STRING" id="1437875.CFRA_00475"/>
<dbReference type="InterPro" id="IPR052906">
    <property type="entry name" value="Type_IV_Methyl-Rstrct_Enzyme"/>
</dbReference>
<proteinExistence type="predicted"/>
<keyword evidence="5" id="KW-1185">Reference proteome</keyword>
<evidence type="ECO:0000259" key="3">
    <source>
        <dbReference type="Pfam" id="PF14338"/>
    </source>
</evidence>
<reference evidence="4 5" key="1">
    <citation type="submission" date="2014-08" db="EMBL/GenBank/DDBJ databases">
        <title>Complete genome sequence of Corynebacterium frankenforstense ST18(T) (=DSM 45800(T)), isolated from raw cow milk.</title>
        <authorList>
            <person name="Ruckert C."/>
            <person name="Albersmeier A."/>
            <person name="Winkler A."/>
            <person name="Lipski A."/>
            <person name="Kalinowski J."/>
        </authorList>
    </citation>
    <scope>NUCLEOTIDE SEQUENCE [LARGE SCALE GENOMIC DNA]</scope>
    <source>
        <strain evidence="4 5">ST18</strain>
    </source>
</reference>
<dbReference type="AlphaFoldDB" id="A0A1L7CQ77"/>
<gene>
    <name evidence="4" type="ORF">CFRA_00475</name>
</gene>
<dbReference type="InterPro" id="IPR007560">
    <property type="entry name" value="Restrct_endonuc_IV_Mrr"/>
</dbReference>